<dbReference type="GO" id="GO:0016020">
    <property type="term" value="C:membrane"/>
    <property type="evidence" value="ECO:0007669"/>
    <property type="project" value="InterPro"/>
</dbReference>
<keyword evidence="5" id="KW-0378">Hydrolase</keyword>
<dbReference type="SUPFAM" id="SSF50156">
    <property type="entry name" value="PDZ domain-like"/>
    <property type="match status" value="1"/>
</dbReference>
<keyword evidence="5" id="KW-0645">Protease</keyword>
<dbReference type="GO" id="GO:0004222">
    <property type="term" value="F:metalloendopeptidase activity"/>
    <property type="evidence" value="ECO:0007669"/>
    <property type="project" value="InterPro"/>
</dbReference>
<dbReference type="PROSITE" id="PS50106">
    <property type="entry name" value="PDZ"/>
    <property type="match status" value="1"/>
</dbReference>
<keyword evidence="3" id="KW-1133">Transmembrane helix</keyword>
<evidence type="ECO:0000256" key="1">
    <source>
        <dbReference type="ARBA" id="ARBA00001947"/>
    </source>
</evidence>
<dbReference type="CDD" id="cd06779">
    <property type="entry name" value="cpPDZ_Deg_HtrA-like"/>
    <property type="match status" value="1"/>
</dbReference>
<feature type="transmembrane region" description="Helical" evidence="3">
    <location>
        <begin position="12"/>
        <end position="41"/>
    </location>
</feature>
<dbReference type="SMART" id="SM00228">
    <property type="entry name" value="PDZ"/>
    <property type="match status" value="1"/>
</dbReference>
<evidence type="ECO:0000313" key="5">
    <source>
        <dbReference type="EMBL" id="SNB61137.1"/>
    </source>
</evidence>
<keyword evidence="6" id="KW-1185">Reference proteome</keyword>
<accession>A0A212QNY4</accession>
<evidence type="ECO:0000259" key="4">
    <source>
        <dbReference type="PROSITE" id="PS50106"/>
    </source>
</evidence>
<evidence type="ECO:0000313" key="6">
    <source>
        <dbReference type="Proteomes" id="UP000197025"/>
    </source>
</evidence>
<dbReference type="InterPro" id="IPR036034">
    <property type="entry name" value="PDZ_sf"/>
</dbReference>
<sequence length="141" mass="14938">MGNSPQDLRNRMWIWIAALILIAMACGCIGLAVGGLAGYLIGRGAGAPTPPGPTSGTPWLGVMVTHDRDGARILQVLPNSPAEEAGLRPGDRITAVDGEPVDDRHPLPDALRRHRPGETVRLTVIRDGQERTLSVTLGRAP</sequence>
<dbReference type="PANTHER" id="PTHR42837:SF2">
    <property type="entry name" value="MEMBRANE METALLOPROTEASE ARASP2, CHLOROPLASTIC-RELATED"/>
    <property type="match status" value="1"/>
</dbReference>
<dbReference type="EMBL" id="FYEK01000012">
    <property type="protein sequence ID" value="SNB61137.1"/>
    <property type="molecule type" value="Genomic_DNA"/>
</dbReference>
<dbReference type="GO" id="GO:0006508">
    <property type="term" value="P:proteolysis"/>
    <property type="evidence" value="ECO:0007669"/>
    <property type="project" value="UniProtKB-KW"/>
</dbReference>
<keyword evidence="3" id="KW-0472">Membrane</keyword>
<feature type="domain" description="PDZ" evidence="4">
    <location>
        <begin position="54"/>
        <end position="128"/>
    </location>
</feature>
<dbReference type="InterPro" id="IPR004387">
    <property type="entry name" value="Pept_M50_Zn"/>
</dbReference>
<keyword evidence="3" id="KW-0812">Transmembrane</keyword>
<proteinExistence type="predicted"/>
<gene>
    <name evidence="5" type="ORF">SAMN02746019_00026760</name>
</gene>
<dbReference type="InterPro" id="IPR001478">
    <property type="entry name" value="PDZ"/>
</dbReference>
<comment type="cofactor">
    <cofactor evidence="1">
        <name>Zn(2+)</name>
        <dbReference type="ChEBI" id="CHEBI:29105"/>
    </cofactor>
</comment>
<dbReference type="OrthoDB" id="271184at2"/>
<dbReference type="RefSeq" id="WP_088570481.1">
    <property type="nucleotide sequence ID" value="NZ_FYEK01000012.1"/>
</dbReference>
<dbReference type="AlphaFoldDB" id="A0A212QNY4"/>
<organism evidence="5 6">
    <name type="scientific">Thermoflexus hugenholtzii JAD2</name>
    <dbReference type="NCBI Taxonomy" id="877466"/>
    <lineage>
        <taxon>Bacteria</taxon>
        <taxon>Bacillati</taxon>
        <taxon>Chloroflexota</taxon>
        <taxon>Thermoflexia</taxon>
        <taxon>Thermoflexales</taxon>
        <taxon>Thermoflexaceae</taxon>
        <taxon>Thermoflexus</taxon>
    </lineage>
</organism>
<feature type="region of interest" description="Disordered" evidence="2">
    <location>
        <begin position="81"/>
        <end position="114"/>
    </location>
</feature>
<evidence type="ECO:0000256" key="2">
    <source>
        <dbReference type="SAM" id="MobiDB-lite"/>
    </source>
</evidence>
<feature type="compositionally biased region" description="Basic and acidic residues" evidence="2">
    <location>
        <begin position="101"/>
        <end position="111"/>
    </location>
</feature>
<dbReference type="PANTHER" id="PTHR42837">
    <property type="entry name" value="REGULATOR OF SIGMA-E PROTEASE RSEP"/>
    <property type="match status" value="1"/>
</dbReference>
<evidence type="ECO:0000256" key="3">
    <source>
        <dbReference type="SAM" id="Phobius"/>
    </source>
</evidence>
<dbReference type="Gene3D" id="2.30.42.10">
    <property type="match status" value="1"/>
</dbReference>
<dbReference type="Pfam" id="PF13180">
    <property type="entry name" value="PDZ_2"/>
    <property type="match status" value="1"/>
</dbReference>
<dbReference type="Proteomes" id="UP000197025">
    <property type="component" value="Unassembled WGS sequence"/>
</dbReference>
<reference evidence="6" key="1">
    <citation type="submission" date="2017-06" db="EMBL/GenBank/DDBJ databases">
        <authorList>
            <person name="Varghese N."/>
            <person name="Submissions S."/>
        </authorList>
    </citation>
    <scope>NUCLEOTIDE SEQUENCE [LARGE SCALE GENOMIC DNA]</scope>
    <source>
        <strain evidence="6">JAD2</strain>
    </source>
</reference>
<dbReference type="InParanoid" id="A0A212QNY4"/>
<name>A0A212QNY4_9CHLR</name>
<protein>
    <submittedName>
        <fullName evidence="5">Periplasmic protease</fullName>
    </submittedName>
</protein>